<keyword evidence="2" id="KW-0732">Signal</keyword>
<dbReference type="Gene3D" id="1.10.10.10">
    <property type="entry name" value="Winged helix-like DNA-binding domain superfamily/Winged helix DNA-binding domain"/>
    <property type="match status" value="1"/>
</dbReference>
<evidence type="ECO:0000313" key="3">
    <source>
        <dbReference type="EMBL" id="MBS0031224.1"/>
    </source>
</evidence>
<evidence type="ECO:0000313" key="4">
    <source>
        <dbReference type="Proteomes" id="UP000676386"/>
    </source>
</evidence>
<name>A0ABS5J7M8_9BACT</name>
<organism evidence="3 4">
    <name type="scientific">Chitinophaga hostae</name>
    <dbReference type="NCBI Taxonomy" id="2831022"/>
    <lineage>
        <taxon>Bacteria</taxon>
        <taxon>Pseudomonadati</taxon>
        <taxon>Bacteroidota</taxon>
        <taxon>Chitinophagia</taxon>
        <taxon>Chitinophagales</taxon>
        <taxon>Chitinophagaceae</taxon>
        <taxon>Chitinophaga</taxon>
    </lineage>
</organism>
<dbReference type="InterPro" id="IPR051677">
    <property type="entry name" value="AfsR-DnrI-RedD_regulator"/>
</dbReference>
<dbReference type="RefSeq" id="WP_211976361.1">
    <property type="nucleotide sequence ID" value="NZ_CBFHAM010000109.1"/>
</dbReference>
<keyword evidence="1" id="KW-1133">Transmembrane helix</keyword>
<dbReference type="InterPro" id="IPR036388">
    <property type="entry name" value="WH-like_DNA-bd_sf"/>
</dbReference>
<comment type="caution">
    <text evidence="3">The sequence shown here is derived from an EMBL/GenBank/DDBJ whole genome shotgun (WGS) entry which is preliminary data.</text>
</comment>
<keyword evidence="1" id="KW-0472">Membrane</keyword>
<feature type="signal peptide" evidence="2">
    <location>
        <begin position="1"/>
        <end position="23"/>
    </location>
</feature>
<evidence type="ECO:0000256" key="2">
    <source>
        <dbReference type="SAM" id="SignalP"/>
    </source>
</evidence>
<reference evidence="3 4" key="1">
    <citation type="submission" date="2021-04" db="EMBL/GenBank/DDBJ databases">
        <title>Chitinophaga sp. nov., isolated from the rhizosphere soil.</title>
        <authorList>
            <person name="He S."/>
        </authorList>
    </citation>
    <scope>NUCLEOTIDE SEQUENCE [LARGE SCALE GENOMIC DNA]</scope>
    <source>
        <strain evidence="3 4">2R12</strain>
    </source>
</reference>
<accession>A0ABS5J7M8</accession>
<proteinExistence type="predicted"/>
<feature type="transmembrane region" description="Helical" evidence="1">
    <location>
        <begin position="554"/>
        <end position="575"/>
    </location>
</feature>
<evidence type="ECO:0000256" key="1">
    <source>
        <dbReference type="SAM" id="Phobius"/>
    </source>
</evidence>
<sequence length="840" mass="94926">MIKFHHLCLSILLLIFCVSTASAQTDGLGFCSHEAIPDKRTGLALGADRPLCFTGSFELSFEVSFTPRQKNYFGYVVRLIQNEERNIDILYDYDPKFGDKHFRVIIGDSYSGISFSIPDLGVSDAWHKIRLNFDAGQGVLTVTRDQESFREKLAFPASSCYRVFFGANDYKTFRNADVPPMQIRNVRAGENGVTRHVWQLNEEDGAVAADSLGRRAGTAVNPVWIRKMHRNWQPLQRVTLNGPTSVAFNQEEGILYLVTRDSLFSYHLLSNKIVPAAYTTGEQNLHNAYQSVYNPRTREIYTFSLDLKRIGRLKVDSLAWNRQLDPPDRSSGYGHFNKYLQGDSLLYTFNGYGFFQYRSDIYSTAVPLAPGSHPDSAGSTITPRYLAAAGADTNGLYLIGGYGNASGKQVLNPKNLYDLQYFDAHQHTFKKLYELKKDTEEFVFANSLVIRPAEQAYFGLIFPKHKFNSALQMIKGSLQEPVFEAVGNKIPFEFQDVDAYADLFYSAAAKRFVAVTLYSPDDHSNTTVNIYSLYDPPFPAEGPLAARPGIGKNWLLAIAVLTVLLLLGAILSRVIRKEIIPGDTNALSADVSAADFAAEPPRKSAIYLFGDFQVFDAGGTDITKLFTPLIRELFLIILLYTVKWERGISAEKLKEQLWFDKSPDSARNNLAVNIAKLKNILDKVGFCEISKDTRYWKIKTGDQLYIDYMAYLPGTKQTGKPTRQELIALAGIIRRGSFLPTGEYEWLDPFKAEIPHDITERFLQYAGSTEIKEDPNFLIRLADYLYAFDMVNEDVMRLKCKALIHLGKHSLAHATFENFVREYHKLYGENYLPDFQQTIS</sequence>
<feature type="chain" id="PRO_5045567519" description="Two-component response regulator, SAPR family, consists of REC, wHTH and BTAD domains" evidence="2">
    <location>
        <begin position="24"/>
        <end position="840"/>
    </location>
</feature>
<dbReference type="EMBL" id="JAGTXB010000020">
    <property type="protein sequence ID" value="MBS0031224.1"/>
    <property type="molecule type" value="Genomic_DNA"/>
</dbReference>
<dbReference type="Proteomes" id="UP000676386">
    <property type="component" value="Unassembled WGS sequence"/>
</dbReference>
<keyword evidence="4" id="KW-1185">Reference proteome</keyword>
<protein>
    <recommendedName>
        <fullName evidence="5">Two-component response regulator, SAPR family, consists of REC, wHTH and BTAD domains</fullName>
    </recommendedName>
</protein>
<dbReference type="PANTHER" id="PTHR35807:SF1">
    <property type="entry name" value="TRANSCRIPTIONAL REGULATOR REDD"/>
    <property type="match status" value="1"/>
</dbReference>
<dbReference type="PANTHER" id="PTHR35807">
    <property type="entry name" value="TRANSCRIPTIONAL REGULATOR REDD-RELATED"/>
    <property type="match status" value="1"/>
</dbReference>
<keyword evidence="1" id="KW-0812">Transmembrane</keyword>
<evidence type="ECO:0008006" key="5">
    <source>
        <dbReference type="Google" id="ProtNLM"/>
    </source>
</evidence>
<gene>
    <name evidence="3" type="ORF">KE626_28100</name>
</gene>